<evidence type="ECO:0000256" key="2">
    <source>
        <dbReference type="ARBA" id="ARBA00003670"/>
    </source>
</evidence>
<evidence type="ECO:0000256" key="9">
    <source>
        <dbReference type="ARBA" id="ARBA00048995"/>
    </source>
</evidence>
<evidence type="ECO:0000256" key="12">
    <source>
        <dbReference type="PROSITE-ProRule" id="PRU10112"/>
    </source>
</evidence>
<dbReference type="SUPFAM" id="SSF51621">
    <property type="entry name" value="Phosphoenolpyruvate/pyruvate domain"/>
    <property type="match status" value="1"/>
</dbReference>
<dbReference type="GO" id="GO:0015977">
    <property type="term" value="P:carbon fixation"/>
    <property type="evidence" value="ECO:0007669"/>
    <property type="project" value="UniProtKB-UniRule"/>
</dbReference>
<comment type="similarity">
    <text evidence="3 10">Belongs to the PEPCase type 1 family.</text>
</comment>
<comment type="subunit">
    <text evidence="10">Homotetramer.</text>
</comment>
<dbReference type="InterPro" id="IPR018129">
    <property type="entry name" value="PEP_COase_Lys_AS"/>
</dbReference>
<evidence type="ECO:0000256" key="11">
    <source>
        <dbReference type="PROSITE-ProRule" id="PRU10111"/>
    </source>
</evidence>
<dbReference type="Proteomes" id="UP000327478">
    <property type="component" value="Chromosome"/>
</dbReference>
<dbReference type="GO" id="GO:0006107">
    <property type="term" value="P:oxaloacetate metabolic process"/>
    <property type="evidence" value="ECO:0007669"/>
    <property type="project" value="UniProtKB-UniRule"/>
</dbReference>
<evidence type="ECO:0000313" key="16">
    <source>
        <dbReference type="Proteomes" id="UP000480556"/>
    </source>
</evidence>
<proteinExistence type="inferred from homology"/>
<name>A0A5Q0P4V1_9GAMM</name>
<protein>
    <recommendedName>
        <fullName evidence="5 10">Phosphoenolpyruvate carboxylase</fullName>
        <shortName evidence="10">PEPC</shortName>
        <shortName evidence="10">PEPCase</shortName>
        <ecNumber evidence="4 10">4.1.1.31</ecNumber>
    </recommendedName>
</protein>
<feature type="active site" evidence="10 12">
    <location>
        <position position="556"/>
    </location>
</feature>
<dbReference type="EC" id="4.1.1.31" evidence="4 10"/>
<comment type="function">
    <text evidence="2 10">Forms oxaloacetate, a four-carbon dicarboxylic acid source for the tricarboxylic acid cycle.</text>
</comment>
<evidence type="ECO:0000256" key="7">
    <source>
        <dbReference type="ARBA" id="ARBA00023239"/>
    </source>
</evidence>
<dbReference type="PANTHER" id="PTHR30523">
    <property type="entry name" value="PHOSPHOENOLPYRUVATE CARBOXYLASE"/>
    <property type="match status" value="1"/>
</dbReference>
<organism evidence="13 16">
    <name type="scientific">Acinetobacter wanghuae</name>
    <dbReference type="NCBI Taxonomy" id="2662362"/>
    <lineage>
        <taxon>Bacteria</taxon>
        <taxon>Pseudomonadati</taxon>
        <taxon>Pseudomonadota</taxon>
        <taxon>Gammaproteobacteria</taxon>
        <taxon>Moraxellales</taxon>
        <taxon>Moraxellaceae</taxon>
        <taxon>Acinetobacter</taxon>
    </lineage>
</organism>
<dbReference type="GO" id="GO:0006099">
    <property type="term" value="P:tricarboxylic acid cycle"/>
    <property type="evidence" value="ECO:0007669"/>
    <property type="project" value="InterPro"/>
</dbReference>
<dbReference type="NCBIfam" id="NF000584">
    <property type="entry name" value="PRK00009.1"/>
    <property type="match status" value="1"/>
</dbReference>
<feature type="active site" evidence="10 11">
    <location>
        <position position="143"/>
    </location>
</feature>
<dbReference type="AlphaFoldDB" id="A0A5Q0P4V1"/>
<evidence type="ECO:0000256" key="5">
    <source>
        <dbReference type="ARBA" id="ARBA00022419"/>
    </source>
</evidence>
<evidence type="ECO:0000256" key="8">
    <source>
        <dbReference type="ARBA" id="ARBA00023300"/>
    </source>
</evidence>
<evidence type="ECO:0000256" key="3">
    <source>
        <dbReference type="ARBA" id="ARBA00008346"/>
    </source>
</evidence>
<dbReference type="GO" id="GO:0000287">
    <property type="term" value="F:magnesium ion binding"/>
    <property type="evidence" value="ECO:0007669"/>
    <property type="project" value="UniProtKB-UniRule"/>
</dbReference>
<keyword evidence="6 10" id="KW-0460">Magnesium</keyword>
<comment type="catalytic activity">
    <reaction evidence="9 10">
        <text>oxaloacetate + phosphate = phosphoenolpyruvate + hydrogencarbonate</text>
        <dbReference type="Rhea" id="RHEA:28370"/>
        <dbReference type="ChEBI" id="CHEBI:16452"/>
        <dbReference type="ChEBI" id="CHEBI:17544"/>
        <dbReference type="ChEBI" id="CHEBI:43474"/>
        <dbReference type="ChEBI" id="CHEBI:58702"/>
        <dbReference type="EC" id="4.1.1.31"/>
    </reaction>
</comment>
<dbReference type="PROSITE" id="PS00393">
    <property type="entry name" value="PEPCASE_2"/>
    <property type="match status" value="1"/>
</dbReference>
<dbReference type="HAMAP" id="MF_00595">
    <property type="entry name" value="PEPcase_type1"/>
    <property type="match status" value="1"/>
</dbReference>
<evidence type="ECO:0000256" key="1">
    <source>
        <dbReference type="ARBA" id="ARBA00001946"/>
    </source>
</evidence>
<dbReference type="PRINTS" id="PR00150">
    <property type="entry name" value="PEPCARBXLASE"/>
</dbReference>
<evidence type="ECO:0000313" key="15">
    <source>
        <dbReference type="Proteomes" id="UP000327478"/>
    </source>
</evidence>
<keyword evidence="15" id="KW-1185">Reference proteome</keyword>
<dbReference type="RefSeq" id="WP_153373246.1">
    <property type="nucleotide sequence ID" value="NZ_CP045650.1"/>
</dbReference>
<evidence type="ECO:0000256" key="10">
    <source>
        <dbReference type="HAMAP-Rule" id="MF_00595"/>
    </source>
</evidence>
<dbReference type="Proteomes" id="UP000480556">
    <property type="component" value="Unassembled WGS sequence"/>
</dbReference>
<dbReference type="Pfam" id="PF00311">
    <property type="entry name" value="PEPcase"/>
    <property type="match status" value="1"/>
</dbReference>
<accession>A0A5Q0P4V1</accession>
<evidence type="ECO:0000313" key="13">
    <source>
        <dbReference type="EMBL" id="MQW92671.1"/>
    </source>
</evidence>
<dbReference type="GO" id="GO:0008964">
    <property type="term" value="F:phosphoenolpyruvate carboxylase activity"/>
    <property type="evidence" value="ECO:0007669"/>
    <property type="project" value="UniProtKB-UniRule"/>
</dbReference>
<dbReference type="GO" id="GO:0005829">
    <property type="term" value="C:cytosol"/>
    <property type="evidence" value="ECO:0007669"/>
    <property type="project" value="TreeGrafter"/>
</dbReference>
<evidence type="ECO:0000256" key="4">
    <source>
        <dbReference type="ARBA" id="ARBA00012305"/>
    </source>
</evidence>
<sequence>MIQQIDAPLREDVRLLGNLLGETLKLHAGQDLFNQVEQIRALAKGARDGQVEAEKQLEQLFLSLEDQEILPLTRAFTHFLNFANIAEQYHVVRRRRQSEFDEGSESPNPLIPLFEKFKAKDISSDRLFKQICELKIELVLTAHPTEVSRRTLIQKYDGINNCLSKCDQQKLTPRERQEVLAELKQLITSAWQTDEIRQHRPTPVDEAKWGFTTIEQTLWNAIPKFIRELNGMVQDQCGQALPLDVAPVRFASWMGGDRDGNPNVKHHITQEVLWLSRWKAADLYLRDIEDLRWELSLQNCSDEIKQALGKDHSEPYREYLRDTRERLKATRHWLTEKLAGRDSDDRLVIKTKDELLQPLLTCYRSLIECNLPEIANGRLLDFIYRVNSFGIELLKLDIRQESTRHRQAISAITEYLGLGNFETWTEQARQNFLLQELQSKRPLLPKHLNEPAGSLIEHPDVQEVFATMRILAEQPSESLGAYIISMAEHPSDVLAVLLLQKEAGIKYPLRVVPLFETLKDLDSAASTMSTLFNMHWYKQHIQGKHEVMIGYSDSAKDAGFMSANWAQYRAQEELTAIAKTHGIQLTLFHGRGGSISRGGAPTQQALFSQPPGSISGAIRVTEQGEMIRFKFGLEEIALQNLEIYTAATLEATLLPPPNPKQEWRDLMHQMTDLSVQVYRQTVRDNPHFVKYLRTVTPELELQMLPLGSRPAKRKVSGGIESLRAIPWVFAWTQIRLMLPAWLGTGAALNQVLDQGQRATLDDMLAEWPYFQTLIDMLEMVLSKADRHVALYYESHLTQDEDLKVLGEELRQRLHDAVQTLLTLKGESKLLSSNGVLDQSMKVRKPYLLPLHLLQAELMKRRRAYLLEQHAEHTPVDHALMVSIAGIAAGLRNTG</sequence>
<gene>
    <name evidence="10" type="primary">ppc</name>
    <name evidence="14" type="ORF">GFH30_13040</name>
    <name evidence="13" type="ORF">GHJ48_09765</name>
</gene>
<keyword evidence="8 10" id="KW-0120">Carbon dioxide fixation</keyword>
<evidence type="ECO:0000313" key="14">
    <source>
        <dbReference type="EMBL" id="QGA12227.1"/>
    </source>
</evidence>
<comment type="cofactor">
    <cofactor evidence="1 10">
        <name>Mg(2+)</name>
        <dbReference type="ChEBI" id="CHEBI:18420"/>
    </cofactor>
</comment>
<dbReference type="InterPro" id="IPR015813">
    <property type="entry name" value="Pyrv/PenolPyrv_kinase-like_dom"/>
</dbReference>
<dbReference type="Gene3D" id="1.20.1440.90">
    <property type="entry name" value="Phosphoenolpyruvate/pyruvate domain"/>
    <property type="match status" value="1"/>
</dbReference>
<keyword evidence="7 10" id="KW-0456">Lyase</keyword>
<reference evidence="15 16" key="1">
    <citation type="submission" date="2019-10" db="EMBL/GenBank/DDBJ databases">
        <authorList>
            <person name="Dong K."/>
        </authorList>
    </citation>
    <scope>NUCLEOTIDE SEQUENCE [LARGE SCALE GENOMIC DNA]</scope>
    <source>
        <strain evidence="14">Dk386</strain>
        <strain evidence="15">dk386</strain>
        <strain evidence="16">dk771</strain>
        <strain evidence="13">Dk771</strain>
    </source>
</reference>
<dbReference type="InterPro" id="IPR022805">
    <property type="entry name" value="PEP_COase_bac/pln-type"/>
</dbReference>
<dbReference type="EMBL" id="WITK01000015">
    <property type="protein sequence ID" value="MQW92671.1"/>
    <property type="molecule type" value="Genomic_DNA"/>
</dbReference>
<dbReference type="InterPro" id="IPR033129">
    <property type="entry name" value="PEPCASE_His_AS"/>
</dbReference>
<evidence type="ECO:0000256" key="6">
    <source>
        <dbReference type="ARBA" id="ARBA00022842"/>
    </source>
</evidence>
<dbReference type="InterPro" id="IPR021135">
    <property type="entry name" value="PEP_COase"/>
</dbReference>
<dbReference type="PANTHER" id="PTHR30523:SF6">
    <property type="entry name" value="PHOSPHOENOLPYRUVATE CARBOXYLASE"/>
    <property type="match status" value="1"/>
</dbReference>
<dbReference type="EMBL" id="CP045650">
    <property type="protein sequence ID" value="QGA12227.1"/>
    <property type="molecule type" value="Genomic_DNA"/>
</dbReference>
<dbReference type="PROSITE" id="PS00781">
    <property type="entry name" value="PEPCASE_1"/>
    <property type="match status" value="1"/>
</dbReference>